<keyword evidence="2" id="KW-1185">Reference proteome</keyword>
<accession>A0ABX2FPB5</accession>
<gene>
    <name evidence="1" type="ORF">HNP98_001841</name>
</gene>
<proteinExistence type="predicted"/>
<dbReference type="RefSeq" id="WP_173809754.1">
    <property type="nucleotide sequence ID" value="NZ_JABSNP010000007.1"/>
</dbReference>
<protein>
    <submittedName>
        <fullName evidence="1">Uncharacterized protein</fullName>
    </submittedName>
</protein>
<reference evidence="1 2" key="1">
    <citation type="submission" date="2020-05" db="EMBL/GenBank/DDBJ databases">
        <title>Genomic Encyclopedia of Type Strains, Phase IV (KMG-V): Genome sequencing to study the core and pangenomes of soil and plant-associated prokaryotes.</title>
        <authorList>
            <person name="Whitman W."/>
        </authorList>
    </citation>
    <scope>NUCLEOTIDE SEQUENCE [LARGE SCALE GENOMIC DNA]</scope>
    <source>
        <strain evidence="1 2">9A</strain>
    </source>
</reference>
<comment type="caution">
    <text evidence="1">The sequence shown here is derived from an EMBL/GenBank/DDBJ whole genome shotgun (WGS) entry which is preliminary data.</text>
</comment>
<evidence type="ECO:0000313" key="1">
    <source>
        <dbReference type="EMBL" id="NRT19018.1"/>
    </source>
</evidence>
<organism evidence="1 2">
    <name type="scientific">Hymenobacter caeli</name>
    <dbReference type="NCBI Taxonomy" id="2735894"/>
    <lineage>
        <taxon>Bacteria</taxon>
        <taxon>Pseudomonadati</taxon>
        <taxon>Bacteroidota</taxon>
        <taxon>Cytophagia</taxon>
        <taxon>Cytophagales</taxon>
        <taxon>Hymenobacteraceae</taxon>
        <taxon>Hymenobacter</taxon>
    </lineage>
</organism>
<evidence type="ECO:0000313" key="2">
    <source>
        <dbReference type="Proteomes" id="UP000779507"/>
    </source>
</evidence>
<dbReference type="Proteomes" id="UP000779507">
    <property type="component" value="Unassembled WGS sequence"/>
</dbReference>
<name>A0ABX2FPB5_9BACT</name>
<sequence>MLRLDKTVTRKTTLHADQDAEDVLFWLTKTPEERMAAVEAIRQQTFAFHLPNTDEGQSAQPRLQRVCRIIKRSRG</sequence>
<dbReference type="EMBL" id="JABSNP010000007">
    <property type="protein sequence ID" value="NRT19018.1"/>
    <property type="molecule type" value="Genomic_DNA"/>
</dbReference>